<keyword evidence="3 5" id="KW-0687">Ribonucleoprotein</keyword>
<keyword evidence="5" id="KW-0694">RNA-binding</keyword>
<evidence type="ECO:0000256" key="1">
    <source>
        <dbReference type="ARBA" id="ARBA00010528"/>
    </source>
</evidence>
<keyword evidence="5" id="KW-0699">rRNA-binding</keyword>
<comment type="function">
    <text evidence="5">Forms part of the polypeptide exit tunnel.</text>
</comment>
<protein>
    <recommendedName>
        <fullName evidence="4 5">Large ribosomal subunit protein uL4</fullName>
    </recommendedName>
</protein>
<dbReference type="HAMAP" id="MF_01328_B">
    <property type="entry name" value="Ribosomal_uL4_B"/>
    <property type="match status" value="1"/>
</dbReference>
<dbReference type="Gene3D" id="3.40.1370.10">
    <property type="match status" value="1"/>
</dbReference>
<dbReference type="EMBL" id="MELK01000045">
    <property type="protein sequence ID" value="OFW56460.1"/>
    <property type="molecule type" value="Genomic_DNA"/>
</dbReference>
<dbReference type="SUPFAM" id="SSF52166">
    <property type="entry name" value="Ribosomal protein L4"/>
    <property type="match status" value="1"/>
</dbReference>
<comment type="function">
    <text evidence="5">One of the primary rRNA binding proteins, this protein initially binds near the 5'-end of the 23S rRNA. It is important during the early stages of 50S assembly. It makes multiple contacts with different domains of the 23S rRNA in the assembled 50S subunit and ribosome.</text>
</comment>
<comment type="subunit">
    <text evidence="5">Part of the 50S ribosomal subunit.</text>
</comment>
<evidence type="ECO:0000256" key="5">
    <source>
        <dbReference type="HAMAP-Rule" id="MF_01328"/>
    </source>
</evidence>
<dbReference type="Pfam" id="PF00573">
    <property type="entry name" value="Ribosomal_L4"/>
    <property type="match status" value="1"/>
</dbReference>
<accession>A0A1F2WHY9</accession>
<dbReference type="PANTHER" id="PTHR10746">
    <property type="entry name" value="50S RIBOSOMAL PROTEIN L4"/>
    <property type="match status" value="1"/>
</dbReference>
<dbReference type="NCBIfam" id="TIGR03953">
    <property type="entry name" value="rplD_bact"/>
    <property type="match status" value="1"/>
</dbReference>
<evidence type="ECO:0000256" key="2">
    <source>
        <dbReference type="ARBA" id="ARBA00022980"/>
    </source>
</evidence>
<evidence type="ECO:0000256" key="3">
    <source>
        <dbReference type="ARBA" id="ARBA00023274"/>
    </source>
</evidence>
<sequence>MKEIKVYDIEGQETGKVALSDYYFASEVNVPVMHMVVRRQLGSARSGTASTKNRSAVRGGGRKPWRQKGTGRARAGSTRSPIWKGGGTVFGPQPRSFGFKVNRKVRKLALRSALSTRAGEDRVMVLEDFSISEPKTKLAASVFQNLGVEDYILLVLPEEDVKVVKSVRNLPYVDVINLSHLNTYDVLANDRVVFTRASLQQLQEGAEDEGSS</sequence>
<organism evidence="7 8">
    <name type="scientific">Candidatus Solincola sediminis</name>
    <dbReference type="NCBI Taxonomy" id="1797199"/>
    <lineage>
        <taxon>Bacteria</taxon>
        <taxon>Bacillati</taxon>
        <taxon>Actinomycetota</taxon>
        <taxon>Candidatus Geothermincolia</taxon>
        <taxon>Candidatus Geothermincolales</taxon>
        <taxon>Candidatus Geothermincolaceae</taxon>
        <taxon>Candidatus Solincola</taxon>
    </lineage>
</organism>
<dbReference type="InterPro" id="IPR002136">
    <property type="entry name" value="Ribosomal_uL4"/>
</dbReference>
<dbReference type="AlphaFoldDB" id="A0A1F2WHY9"/>
<gene>
    <name evidence="5" type="primary">rplD</name>
    <name evidence="7" type="ORF">A2Y75_09940</name>
</gene>
<comment type="caution">
    <text evidence="7">The sequence shown here is derived from an EMBL/GenBank/DDBJ whole genome shotgun (WGS) entry which is preliminary data.</text>
</comment>
<reference evidence="7 8" key="1">
    <citation type="journal article" date="2016" name="Nat. Commun.">
        <title>Thousands of microbial genomes shed light on interconnected biogeochemical processes in an aquifer system.</title>
        <authorList>
            <person name="Anantharaman K."/>
            <person name="Brown C.T."/>
            <person name="Hug L.A."/>
            <person name="Sharon I."/>
            <person name="Castelle C.J."/>
            <person name="Probst A.J."/>
            <person name="Thomas B.C."/>
            <person name="Singh A."/>
            <person name="Wilkins M.J."/>
            <person name="Karaoz U."/>
            <person name="Brodie E.L."/>
            <person name="Williams K.H."/>
            <person name="Hubbard S.S."/>
            <person name="Banfield J.F."/>
        </authorList>
    </citation>
    <scope>NUCLEOTIDE SEQUENCE [LARGE SCALE GENOMIC DNA]</scope>
</reference>
<feature type="region of interest" description="Disordered" evidence="6">
    <location>
        <begin position="42"/>
        <end position="78"/>
    </location>
</feature>
<feature type="compositionally biased region" description="Basic residues" evidence="6">
    <location>
        <begin position="60"/>
        <end position="71"/>
    </location>
</feature>
<feature type="compositionally biased region" description="Polar residues" evidence="6">
    <location>
        <begin position="43"/>
        <end position="54"/>
    </location>
</feature>
<dbReference type="InterPro" id="IPR013005">
    <property type="entry name" value="Ribosomal_uL4-like"/>
</dbReference>
<dbReference type="GO" id="GO:0019843">
    <property type="term" value="F:rRNA binding"/>
    <property type="evidence" value="ECO:0007669"/>
    <property type="project" value="UniProtKB-UniRule"/>
</dbReference>
<dbReference type="GO" id="GO:1990904">
    <property type="term" value="C:ribonucleoprotein complex"/>
    <property type="evidence" value="ECO:0007669"/>
    <property type="project" value="UniProtKB-KW"/>
</dbReference>
<proteinExistence type="inferred from homology"/>
<evidence type="ECO:0000256" key="6">
    <source>
        <dbReference type="SAM" id="MobiDB-lite"/>
    </source>
</evidence>
<name>A0A1F2WHY9_9ACTN</name>
<evidence type="ECO:0000256" key="4">
    <source>
        <dbReference type="ARBA" id="ARBA00035244"/>
    </source>
</evidence>
<evidence type="ECO:0000313" key="8">
    <source>
        <dbReference type="Proteomes" id="UP000177876"/>
    </source>
</evidence>
<evidence type="ECO:0000313" key="7">
    <source>
        <dbReference type="EMBL" id="OFW56460.1"/>
    </source>
</evidence>
<dbReference type="Proteomes" id="UP000177876">
    <property type="component" value="Unassembled WGS sequence"/>
</dbReference>
<dbReference type="STRING" id="1797197.A2Y75_09940"/>
<dbReference type="GO" id="GO:0003735">
    <property type="term" value="F:structural constituent of ribosome"/>
    <property type="evidence" value="ECO:0007669"/>
    <property type="project" value="InterPro"/>
</dbReference>
<dbReference type="PANTHER" id="PTHR10746:SF6">
    <property type="entry name" value="LARGE RIBOSOMAL SUBUNIT PROTEIN UL4M"/>
    <property type="match status" value="1"/>
</dbReference>
<dbReference type="GO" id="GO:0006412">
    <property type="term" value="P:translation"/>
    <property type="evidence" value="ECO:0007669"/>
    <property type="project" value="UniProtKB-UniRule"/>
</dbReference>
<dbReference type="InterPro" id="IPR023574">
    <property type="entry name" value="Ribosomal_uL4_dom_sf"/>
</dbReference>
<dbReference type="GO" id="GO:0005840">
    <property type="term" value="C:ribosome"/>
    <property type="evidence" value="ECO:0007669"/>
    <property type="project" value="UniProtKB-KW"/>
</dbReference>
<comment type="similarity">
    <text evidence="1 5">Belongs to the universal ribosomal protein uL4 family.</text>
</comment>
<keyword evidence="2 5" id="KW-0689">Ribosomal protein</keyword>